<keyword evidence="1" id="KW-0812">Transmembrane</keyword>
<dbReference type="EMBL" id="MN740854">
    <property type="protein sequence ID" value="QHU15298.1"/>
    <property type="molecule type" value="Genomic_DNA"/>
</dbReference>
<name>A0A6C0KG38_9ZZZZ</name>
<sequence length="347" mass="37356">MDSFVADVFVFVFAVMLTLLSIGMVYRPGNASFFQASQAGVQKRRCNNESVSCQTHADCSGVCAEESMTCNQLFGGSSVCGPTTGERACNPGLGGELVFSSVDGDGGTFECLCTRPTEAAGVGCQTVNPGICAGPENAPYSQNAFRDGLCTCGGGSVQMTERAIATPFCAPIPADGPNWYEDNFARVDAPSDPSRVCRDLGDTVPTDPKDPCFSSVLYYRKIWDLQKLDTDYTILHINTYGYNSPDGAIKKPYCNTEGVGVWNCGKDNSNPNSTCKFVLQKVPEGVTKNPDCTTLKTRAECDFHYVTNVNDLSKNRSSNCIWANDKTFAGVTPGKAKCLNRDFCLID</sequence>
<proteinExistence type="predicted"/>
<reference evidence="2" key="1">
    <citation type="journal article" date="2020" name="Nature">
        <title>Giant virus diversity and host interactions through global metagenomics.</title>
        <authorList>
            <person name="Schulz F."/>
            <person name="Roux S."/>
            <person name="Paez-Espino D."/>
            <person name="Jungbluth S."/>
            <person name="Walsh D.A."/>
            <person name="Denef V.J."/>
            <person name="McMahon K.D."/>
            <person name="Konstantinidis K.T."/>
            <person name="Eloe-Fadrosh E.A."/>
            <person name="Kyrpides N.C."/>
            <person name="Woyke T."/>
        </authorList>
    </citation>
    <scope>NUCLEOTIDE SEQUENCE</scope>
    <source>
        <strain evidence="2">GVMAG-S-1103017-68</strain>
    </source>
</reference>
<keyword evidence="1" id="KW-0472">Membrane</keyword>
<evidence type="ECO:0000256" key="1">
    <source>
        <dbReference type="SAM" id="Phobius"/>
    </source>
</evidence>
<dbReference type="AlphaFoldDB" id="A0A6C0KG38"/>
<feature type="transmembrane region" description="Helical" evidence="1">
    <location>
        <begin position="6"/>
        <end position="26"/>
    </location>
</feature>
<evidence type="ECO:0000313" key="2">
    <source>
        <dbReference type="EMBL" id="QHU15298.1"/>
    </source>
</evidence>
<keyword evidence="1" id="KW-1133">Transmembrane helix</keyword>
<protein>
    <submittedName>
        <fullName evidence="2">Uncharacterized protein</fullName>
    </submittedName>
</protein>
<organism evidence="2">
    <name type="scientific">viral metagenome</name>
    <dbReference type="NCBI Taxonomy" id="1070528"/>
    <lineage>
        <taxon>unclassified sequences</taxon>
        <taxon>metagenomes</taxon>
        <taxon>organismal metagenomes</taxon>
    </lineage>
</organism>
<accession>A0A6C0KG38</accession>